<dbReference type="PANTHER" id="PTHR33885:SF3">
    <property type="entry name" value="PHAGE SHOCK PROTEIN C"/>
    <property type="match status" value="1"/>
</dbReference>
<evidence type="ECO:0000256" key="3">
    <source>
        <dbReference type="ARBA" id="ARBA00022692"/>
    </source>
</evidence>
<gene>
    <name evidence="8" type="ORF">I6G51_11865</name>
    <name evidence="9" type="ORF">NCTC10288_00507</name>
</gene>
<dbReference type="OrthoDB" id="7359894at2"/>
<dbReference type="Proteomes" id="UP000249264">
    <property type="component" value="Chromosome 1"/>
</dbReference>
<evidence type="ECO:0000256" key="5">
    <source>
        <dbReference type="ARBA" id="ARBA00023136"/>
    </source>
</evidence>
<feature type="domain" description="Phage shock protein PspC N-terminal" evidence="7">
    <location>
        <begin position="4"/>
        <end position="61"/>
    </location>
</feature>
<dbReference type="KEGG" id="cmin:NCTC10288_00507"/>
<reference evidence="9 10" key="1">
    <citation type="submission" date="2018-06" db="EMBL/GenBank/DDBJ databases">
        <authorList>
            <consortium name="Pathogen Informatics"/>
            <person name="Doyle S."/>
        </authorList>
    </citation>
    <scope>NUCLEOTIDE SEQUENCE [LARGE SCALE GENOMIC DNA]</scope>
    <source>
        <strain evidence="9 10">NCTC10288</strain>
    </source>
</reference>
<dbReference type="GeneID" id="70782446"/>
<feature type="transmembrane region" description="Helical" evidence="6">
    <location>
        <begin position="35"/>
        <end position="59"/>
    </location>
</feature>
<evidence type="ECO:0000313" key="11">
    <source>
        <dbReference type="Proteomes" id="UP000594905"/>
    </source>
</evidence>
<evidence type="ECO:0000313" key="8">
    <source>
        <dbReference type="EMBL" id="QPS59548.1"/>
    </source>
</evidence>
<evidence type="ECO:0000256" key="1">
    <source>
        <dbReference type="ARBA" id="ARBA00004162"/>
    </source>
</evidence>
<keyword evidence="4 6" id="KW-1133">Transmembrane helix</keyword>
<keyword evidence="3 6" id="KW-0812">Transmembrane</keyword>
<dbReference type="InterPro" id="IPR007168">
    <property type="entry name" value="Phageshock_PspC_N"/>
</dbReference>
<accession>A0A2X4RA90</accession>
<keyword evidence="5 6" id="KW-0472">Membrane</keyword>
<dbReference type="STRING" id="38301.NX84_10775"/>
<proteinExistence type="predicted"/>
<dbReference type="AlphaFoldDB" id="A0A2X4RA90"/>
<dbReference type="EMBL" id="LS483460">
    <property type="protein sequence ID" value="SQH98861.1"/>
    <property type="molecule type" value="Genomic_DNA"/>
</dbReference>
<evidence type="ECO:0000313" key="10">
    <source>
        <dbReference type="Proteomes" id="UP000249264"/>
    </source>
</evidence>
<evidence type="ECO:0000256" key="4">
    <source>
        <dbReference type="ARBA" id="ARBA00022989"/>
    </source>
</evidence>
<dbReference type="EMBL" id="CP065689">
    <property type="protein sequence ID" value="QPS59548.1"/>
    <property type="molecule type" value="Genomic_DNA"/>
</dbReference>
<dbReference type="PANTHER" id="PTHR33885">
    <property type="entry name" value="PHAGE SHOCK PROTEIN C"/>
    <property type="match status" value="1"/>
</dbReference>
<evidence type="ECO:0000256" key="2">
    <source>
        <dbReference type="ARBA" id="ARBA00022475"/>
    </source>
</evidence>
<protein>
    <submittedName>
        <fullName evidence="8">PspC domain-containing protein</fullName>
    </submittedName>
    <submittedName>
        <fullName evidence="9">Stress-responsive transcriptional regulator</fullName>
    </submittedName>
</protein>
<comment type="subcellular location">
    <subcellularLocation>
        <location evidence="1">Cell membrane</location>
        <topology evidence="1">Single-pass membrane protein</topology>
    </subcellularLocation>
</comment>
<evidence type="ECO:0000259" key="7">
    <source>
        <dbReference type="Pfam" id="PF04024"/>
    </source>
</evidence>
<keyword evidence="2" id="KW-1003">Cell membrane</keyword>
<sequence length="62" mass="6661">MNNQRLTRSTTDTMIGGVCGGIADTYNLDPALVRVLFVAAALLGVFPGVLLYLILWVVIPVQ</sequence>
<organism evidence="9 10">
    <name type="scientific">Corynebacterium minutissimum</name>
    <dbReference type="NCBI Taxonomy" id="38301"/>
    <lineage>
        <taxon>Bacteria</taxon>
        <taxon>Bacillati</taxon>
        <taxon>Actinomycetota</taxon>
        <taxon>Actinomycetes</taxon>
        <taxon>Mycobacteriales</taxon>
        <taxon>Corynebacteriaceae</taxon>
        <taxon>Corynebacterium</taxon>
    </lineage>
</organism>
<dbReference type="InterPro" id="IPR052027">
    <property type="entry name" value="PspC"/>
</dbReference>
<keyword evidence="11" id="KW-1185">Reference proteome</keyword>
<name>A0A2X4RA90_9CORY</name>
<dbReference type="RefSeq" id="WP_039676448.1">
    <property type="nucleotide sequence ID" value="NZ_CP065689.1"/>
</dbReference>
<evidence type="ECO:0000313" key="9">
    <source>
        <dbReference type="EMBL" id="SQH98861.1"/>
    </source>
</evidence>
<dbReference type="Pfam" id="PF04024">
    <property type="entry name" value="PspC"/>
    <property type="match status" value="1"/>
</dbReference>
<dbReference type="GO" id="GO:0005886">
    <property type="term" value="C:plasma membrane"/>
    <property type="evidence" value="ECO:0007669"/>
    <property type="project" value="UniProtKB-SubCell"/>
</dbReference>
<dbReference type="Proteomes" id="UP000594905">
    <property type="component" value="Chromosome"/>
</dbReference>
<evidence type="ECO:0000256" key="6">
    <source>
        <dbReference type="SAM" id="Phobius"/>
    </source>
</evidence>
<reference evidence="8 11" key="2">
    <citation type="submission" date="2020-12" db="EMBL/GenBank/DDBJ databases">
        <title>FDA dAtabase for Regulatory Grade micrObial Sequences (FDA-ARGOS): Supporting development and validation of Infectious Disease Dx tests.</title>
        <authorList>
            <person name="Sproer C."/>
            <person name="Gronow S."/>
            <person name="Severitt S."/>
            <person name="Schroder I."/>
            <person name="Tallon L."/>
            <person name="Sadzewicz L."/>
            <person name="Zhao X."/>
            <person name="Boylan J."/>
            <person name="Ott S."/>
            <person name="Bowen H."/>
            <person name="Vavikolanu K."/>
            <person name="Mehta A."/>
            <person name="Aluvathingal J."/>
            <person name="Nadendla S."/>
            <person name="Lowell S."/>
            <person name="Myers T."/>
            <person name="Yan Y."/>
            <person name="Sichtig H."/>
        </authorList>
    </citation>
    <scope>NUCLEOTIDE SEQUENCE [LARGE SCALE GENOMIC DNA]</scope>
    <source>
        <strain evidence="8 11">FDAARGOS_894</strain>
    </source>
</reference>